<dbReference type="EMBL" id="CP018092">
    <property type="protein sequence ID" value="ATS18995.1"/>
    <property type="molecule type" value="Genomic_DNA"/>
</dbReference>
<evidence type="ECO:0000256" key="1">
    <source>
        <dbReference type="SAM" id="Phobius"/>
    </source>
</evidence>
<keyword evidence="1" id="KW-0472">Membrane</keyword>
<reference evidence="2 3" key="1">
    <citation type="submission" date="2016-11" db="EMBL/GenBank/DDBJ databases">
        <title>Complete genome sequence of thermophilic cyanobacteria strain Synechococcus sp. PCC6715.</title>
        <authorList>
            <person name="Tang J."/>
            <person name="Daroch M."/>
            <person name="Liang Y."/>
            <person name="Jiang D."/>
            <person name="Shah M."/>
        </authorList>
    </citation>
    <scope>NUCLEOTIDE SEQUENCE [LARGE SCALE GENOMIC DNA]</scope>
    <source>
        <strain evidence="2 3">PCC 6715</strain>
    </source>
</reference>
<keyword evidence="1" id="KW-1133">Transmembrane helix</keyword>
<proteinExistence type="predicted"/>
<evidence type="ECO:0000313" key="3">
    <source>
        <dbReference type="Proteomes" id="UP000231057"/>
    </source>
</evidence>
<protein>
    <submittedName>
        <fullName evidence="2">Uncharacterized protein</fullName>
    </submittedName>
</protein>
<dbReference type="KEGG" id="slw:BRW62_09850"/>
<keyword evidence="3" id="KW-1185">Reference proteome</keyword>
<feature type="transmembrane region" description="Helical" evidence="1">
    <location>
        <begin position="104"/>
        <end position="125"/>
    </location>
</feature>
<gene>
    <name evidence="2" type="ORF">BRW62_09850</name>
</gene>
<name>A0A2D2Q3B5_PARLV</name>
<sequence length="231" mass="26017">MGLLQVEQIRETLQEVLSEHSVIVQVNQFRNQLNIILNKPPGTIAHYAALVDLLKSRLGQFHLDDIDRIKIIGRIQGSPKSDWEEVIDLRPTPLVSQPTYASSAPWVVAIAAGVVSLLVIFSYHMGQWQQQQRMQSLIGTASSRQTVTLTDYKWHIEGGAPFLVGVLKNYSEDSFRLVQADFELFDKGGQRVGQVSVQVYGLGPEETWHFREPVGNLQAVRARLLKLQSFL</sequence>
<dbReference type="Proteomes" id="UP000231057">
    <property type="component" value="Chromosome"/>
</dbReference>
<accession>A0A2D2Q3B5</accession>
<evidence type="ECO:0000313" key="2">
    <source>
        <dbReference type="EMBL" id="ATS18995.1"/>
    </source>
</evidence>
<keyword evidence="1" id="KW-0812">Transmembrane</keyword>
<dbReference type="AlphaFoldDB" id="A0A2D2Q3B5"/>
<reference evidence="3" key="2">
    <citation type="journal article" date="2022" name="Front. Microbiol.">
        <title>Comparative Genomic Analysis Revealed Distinct Molecular Components and Organization of CO2-Concentrating Mechanism in Thermophilic Cyanobacteria.</title>
        <authorList>
            <person name="Tang J."/>
            <person name="Zhou H."/>
            <person name="Yao D."/>
            <person name="Riaz S."/>
            <person name="You D."/>
            <person name="Klepacz-Smolka A."/>
            <person name="Daroch M."/>
        </authorList>
    </citation>
    <scope>NUCLEOTIDE SEQUENCE [LARGE SCALE GENOMIC DNA]</scope>
    <source>
        <strain evidence="3">PCC 6715</strain>
    </source>
</reference>
<organism evidence="2 3">
    <name type="scientific">Parathermosynechococcus lividus PCC 6715</name>
    <dbReference type="NCBI Taxonomy" id="1917166"/>
    <lineage>
        <taxon>Bacteria</taxon>
        <taxon>Bacillati</taxon>
        <taxon>Cyanobacteriota</taxon>
        <taxon>Cyanophyceae</taxon>
        <taxon>Acaryochloridales</taxon>
        <taxon>Thermosynechococcaceae</taxon>
        <taxon>Parathermosynechococcus</taxon>
    </lineage>
</organism>
<dbReference type="NCBIfam" id="NF038353">
    <property type="entry name" value="FxLYD_dom"/>
    <property type="match status" value="1"/>
</dbReference>
<dbReference type="InterPro" id="IPR047676">
    <property type="entry name" value="FxLYD_dom"/>
</dbReference>